<protein>
    <submittedName>
        <fullName evidence="3">8374_t:CDS:1</fullName>
    </submittedName>
</protein>
<dbReference type="Proteomes" id="UP000789342">
    <property type="component" value="Unassembled WGS sequence"/>
</dbReference>
<reference evidence="3" key="1">
    <citation type="submission" date="2021-06" db="EMBL/GenBank/DDBJ databases">
        <authorList>
            <person name="Kallberg Y."/>
            <person name="Tangrot J."/>
            <person name="Rosling A."/>
        </authorList>
    </citation>
    <scope>NUCLEOTIDE SEQUENCE</scope>
    <source>
        <strain evidence="3">CL551</strain>
    </source>
</reference>
<keyword evidence="4" id="KW-1185">Reference proteome</keyword>
<accession>A0A9N9NG30</accession>
<feature type="region of interest" description="Disordered" evidence="1">
    <location>
        <begin position="252"/>
        <end position="314"/>
    </location>
</feature>
<evidence type="ECO:0000256" key="1">
    <source>
        <dbReference type="SAM" id="MobiDB-lite"/>
    </source>
</evidence>
<dbReference type="PANTHER" id="PTHR46306:SF1">
    <property type="entry name" value="BTB_POZ DOMAIN-CONTAINING PROTEIN 9"/>
    <property type="match status" value="1"/>
</dbReference>
<name>A0A9N9NG30_9GLOM</name>
<organism evidence="3 4">
    <name type="scientific">Acaulospora morrowiae</name>
    <dbReference type="NCBI Taxonomy" id="94023"/>
    <lineage>
        <taxon>Eukaryota</taxon>
        <taxon>Fungi</taxon>
        <taxon>Fungi incertae sedis</taxon>
        <taxon>Mucoromycota</taxon>
        <taxon>Glomeromycotina</taxon>
        <taxon>Glomeromycetes</taxon>
        <taxon>Diversisporales</taxon>
        <taxon>Acaulosporaceae</taxon>
        <taxon>Acaulospora</taxon>
    </lineage>
</organism>
<dbReference type="Gene3D" id="3.30.710.10">
    <property type="entry name" value="Potassium Channel Kv1.1, Chain A"/>
    <property type="match status" value="1"/>
</dbReference>
<feature type="non-terminal residue" evidence="3">
    <location>
        <position position="314"/>
    </location>
</feature>
<evidence type="ECO:0000259" key="2">
    <source>
        <dbReference type="PROSITE" id="PS50097"/>
    </source>
</evidence>
<dbReference type="AlphaFoldDB" id="A0A9N9NG30"/>
<proteinExistence type="predicted"/>
<feature type="domain" description="BTB" evidence="2">
    <location>
        <begin position="8"/>
        <end position="82"/>
    </location>
</feature>
<sequence>LFESEEYADVTIQVGSEPNAKFFRVHSLILRTRSPFFRSELLKYATGNTKNIVLTFNQPNISVGIFEILLRYIYMGRIDIANYNVPDTLSILSAASKLELPDLCTYIQDYLLTFKKDLLKQHFALVNRIAKDFENLSAFCKEFLKKSPEFFLHDESFASFKKEELLDFYAKSSSLVKPIDLWDKLIEWGILQLKLTGKNHDALGDIVKPMIPYIDFKRIERVDFFQKVRPFRYVFNEDDYIQILESTLRDLSSKSSHPSSHPLYNPSPHPLHHPSSHPPSHLSSHPPSHSSSHPPSHPSSHPPAHSSTHPPSHP</sequence>
<comment type="caution">
    <text evidence="3">The sequence shown here is derived from an EMBL/GenBank/DDBJ whole genome shotgun (WGS) entry which is preliminary data.</text>
</comment>
<feature type="non-terminal residue" evidence="3">
    <location>
        <position position="1"/>
    </location>
</feature>
<dbReference type="PANTHER" id="PTHR46306">
    <property type="entry name" value="BTB/POZ DOMAIN-CONTAINING PROTEIN 9"/>
    <property type="match status" value="1"/>
</dbReference>
<evidence type="ECO:0000313" key="3">
    <source>
        <dbReference type="EMBL" id="CAG8729425.1"/>
    </source>
</evidence>
<evidence type="ECO:0000313" key="4">
    <source>
        <dbReference type="Proteomes" id="UP000789342"/>
    </source>
</evidence>
<gene>
    <name evidence="3" type="ORF">AMORRO_LOCUS13904</name>
</gene>
<feature type="compositionally biased region" description="Low complexity" evidence="1">
    <location>
        <begin position="302"/>
        <end position="314"/>
    </location>
</feature>
<dbReference type="SMART" id="SM00225">
    <property type="entry name" value="BTB"/>
    <property type="match status" value="1"/>
</dbReference>
<dbReference type="OrthoDB" id="6359816at2759"/>
<dbReference type="GO" id="GO:0005737">
    <property type="term" value="C:cytoplasm"/>
    <property type="evidence" value="ECO:0007669"/>
    <property type="project" value="TreeGrafter"/>
</dbReference>
<dbReference type="InterPro" id="IPR052407">
    <property type="entry name" value="BTB_POZ_domain_cont_9"/>
</dbReference>
<dbReference type="Pfam" id="PF00651">
    <property type="entry name" value="BTB"/>
    <property type="match status" value="1"/>
</dbReference>
<feature type="compositionally biased region" description="Low complexity" evidence="1">
    <location>
        <begin position="253"/>
        <end position="266"/>
    </location>
</feature>
<dbReference type="InterPro" id="IPR000210">
    <property type="entry name" value="BTB/POZ_dom"/>
</dbReference>
<dbReference type="PROSITE" id="PS50097">
    <property type="entry name" value="BTB"/>
    <property type="match status" value="1"/>
</dbReference>
<dbReference type="SUPFAM" id="SSF54695">
    <property type="entry name" value="POZ domain"/>
    <property type="match status" value="1"/>
</dbReference>
<feature type="compositionally biased region" description="Low complexity" evidence="1">
    <location>
        <begin position="278"/>
        <end position="294"/>
    </location>
</feature>
<dbReference type="InterPro" id="IPR011333">
    <property type="entry name" value="SKP1/BTB/POZ_sf"/>
</dbReference>
<dbReference type="EMBL" id="CAJVPV010025626">
    <property type="protein sequence ID" value="CAG8729425.1"/>
    <property type="molecule type" value="Genomic_DNA"/>
</dbReference>
<dbReference type="CDD" id="cd18186">
    <property type="entry name" value="BTB_POZ_ZBTB_KLHL-like"/>
    <property type="match status" value="1"/>
</dbReference>